<dbReference type="OrthoDB" id="6286374at2"/>
<evidence type="ECO:0000313" key="4">
    <source>
        <dbReference type="Proteomes" id="UP000260644"/>
    </source>
</evidence>
<keyword evidence="2" id="KW-0812">Transmembrane</keyword>
<feature type="transmembrane region" description="Helical" evidence="2">
    <location>
        <begin position="209"/>
        <end position="233"/>
    </location>
</feature>
<gene>
    <name evidence="3" type="ORF">DVR12_22870</name>
</gene>
<dbReference type="Proteomes" id="UP000260644">
    <property type="component" value="Unassembled WGS sequence"/>
</dbReference>
<name>A0A3E1Y433_9BACT</name>
<organism evidence="3 4">
    <name type="scientific">Chitinophaga silvatica</name>
    <dbReference type="NCBI Taxonomy" id="2282649"/>
    <lineage>
        <taxon>Bacteria</taxon>
        <taxon>Pseudomonadati</taxon>
        <taxon>Bacteroidota</taxon>
        <taxon>Chitinophagia</taxon>
        <taxon>Chitinophagales</taxon>
        <taxon>Chitinophagaceae</taxon>
        <taxon>Chitinophaga</taxon>
    </lineage>
</organism>
<feature type="region of interest" description="Disordered" evidence="1">
    <location>
        <begin position="382"/>
        <end position="418"/>
    </location>
</feature>
<evidence type="ECO:0000313" key="3">
    <source>
        <dbReference type="EMBL" id="RFS19480.1"/>
    </source>
</evidence>
<keyword evidence="2" id="KW-0472">Membrane</keyword>
<dbReference type="RefSeq" id="WP_116978134.1">
    <property type="nucleotide sequence ID" value="NZ_QPMM01000013.1"/>
</dbReference>
<evidence type="ECO:0000256" key="2">
    <source>
        <dbReference type="SAM" id="Phobius"/>
    </source>
</evidence>
<dbReference type="EMBL" id="QPMM01000013">
    <property type="protein sequence ID" value="RFS19480.1"/>
    <property type="molecule type" value="Genomic_DNA"/>
</dbReference>
<protein>
    <submittedName>
        <fullName evidence="3">Uncharacterized protein</fullName>
    </submittedName>
</protein>
<keyword evidence="4" id="KW-1185">Reference proteome</keyword>
<keyword evidence="2" id="KW-1133">Transmembrane helix</keyword>
<feature type="transmembrane region" description="Helical" evidence="2">
    <location>
        <begin position="6"/>
        <end position="27"/>
    </location>
</feature>
<evidence type="ECO:0000256" key="1">
    <source>
        <dbReference type="SAM" id="MobiDB-lite"/>
    </source>
</evidence>
<comment type="caution">
    <text evidence="3">The sequence shown here is derived from an EMBL/GenBank/DDBJ whole genome shotgun (WGS) entry which is preliminary data.</text>
</comment>
<proteinExistence type="predicted"/>
<sequence length="418" mass="47565">MFSNAAFDVFIGLFFLYLIYSLLASLLQEILSRQLSLRTRNLQKAIKIMLEDRPTTLDDNSLKNTMYRTFSVFSDFWQLFKSLKKGSFVKAFYDHPTIKYLGESVLKRKPAYINSDTFSRTLLQLLRGPEYDGTIPESIMIEQTLFNNQKLVTLMDKTEIEIGKETLVQLQQLFRDARKDVDKFKSLIENWYNETMDRATGWYKRQTQLLLFIIGFGIAYAFNADTIAIYKILSKDRTAREQLVQLATQVPAKYGSTVNDVSDDNLKKSITDSALLLAYRSAAADADNASMILSLGRKNIDSCKVCAQMQNELINEKDTLKRTNLQKKITAYNKAYFCTKNEYQNDETLMWTGWLLTALAISMGAPFWFDLVSKLVQIRSTGPKPASADSNMTGTPANTAPGQPSIEQEQIKIVNPKG</sequence>
<reference evidence="3 4" key="1">
    <citation type="submission" date="2018-07" db="EMBL/GenBank/DDBJ databases">
        <title>Chitinophaga K2CV101002-2 sp. nov., isolated from a monsoon evergreen broad-leaved forest soil.</title>
        <authorList>
            <person name="Lv Y."/>
        </authorList>
    </citation>
    <scope>NUCLEOTIDE SEQUENCE [LARGE SCALE GENOMIC DNA]</scope>
    <source>
        <strain evidence="3 4">GDMCC 1.1288</strain>
    </source>
</reference>
<feature type="transmembrane region" description="Helical" evidence="2">
    <location>
        <begin position="349"/>
        <end position="369"/>
    </location>
</feature>
<dbReference type="AlphaFoldDB" id="A0A3E1Y433"/>
<feature type="compositionally biased region" description="Polar residues" evidence="1">
    <location>
        <begin position="388"/>
        <end position="408"/>
    </location>
</feature>
<accession>A0A3E1Y433</accession>